<dbReference type="InterPro" id="IPR052006">
    <property type="entry name" value="MLP-like"/>
</dbReference>
<dbReference type="PANTHER" id="PTHR31338:SF16">
    <property type="entry name" value="POLYKETIDE CYCLASE_DEHYDRASE AND LIPID TRANSPORT SUPERFAMILY PROTEIN"/>
    <property type="match status" value="1"/>
</dbReference>
<dbReference type="CDD" id="cd07816">
    <property type="entry name" value="Bet_v1-like"/>
    <property type="match status" value="1"/>
</dbReference>
<evidence type="ECO:0000313" key="4">
    <source>
        <dbReference type="Proteomes" id="UP001293593"/>
    </source>
</evidence>
<gene>
    <name evidence="3" type="ORF">QN277_004691</name>
</gene>
<dbReference type="GO" id="GO:0006952">
    <property type="term" value="P:defense response"/>
    <property type="evidence" value="ECO:0007669"/>
    <property type="project" value="InterPro"/>
</dbReference>
<comment type="caution">
    <text evidence="3">The sequence shown here is derived from an EMBL/GenBank/DDBJ whole genome shotgun (WGS) entry which is preliminary data.</text>
</comment>
<dbReference type="Pfam" id="PF00407">
    <property type="entry name" value="Bet_v_1"/>
    <property type="match status" value="1"/>
</dbReference>
<dbReference type="SUPFAM" id="SSF55961">
    <property type="entry name" value="Bet v1-like"/>
    <property type="match status" value="1"/>
</dbReference>
<comment type="similarity">
    <text evidence="1">Belongs to the MLP family.</text>
</comment>
<name>A0AAE1J4X3_9FABA</name>
<evidence type="ECO:0000313" key="3">
    <source>
        <dbReference type="EMBL" id="KAK4261734.1"/>
    </source>
</evidence>
<dbReference type="InterPro" id="IPR023393">
    <property type="entry name" value="START-like_dom_sf"/>
</dbReference>
<dbReference type="Gene3D" id="3.30.530.20">
    <property type="match status" value="1"/>
</dbReference>
<reference evidence="3" key="1">
    <citation type="submission" date="2023-10" db="EMBL/GenBank/DDBJ databases">
        <title>Chromosome-level genome of the transformable northern wattle, Acacia crassicarpa.</title>
        <authorList>
            <person name="Massaro I."/>
            <person name="Sinha N.R."/>
            <person name="Poethig S."/>
            <person name="Leichty A.R."/>
        </authorList>
    </citation>
    <scope>NUCLEOTIDE SEQUENCE</scope>
    <source>
        <strain evidence="3">Acra3RX</strain>
        <tissue evidence="3">Leaf</tissue>
    </source>
</reference>
<keyword evidence="4" id="KW-1185">Reference proteome</keyword>
<proteinExistence type="inferred from homology"/>
<organism evidence="3 4">
    <name type="scientific">Acacia crassicarpa</name>
    <name type="common">northern wattle</name>
    <dbReference type="NCBI Taxonomy" id="499986"/>
    <lineage>
        <taxon>Eukaryota</taxon>
        <taxon>Viridiplantae</taxon>
        <taxon>Streptophyta</taxon>
        <taxon>Embryophyta</taxon>
        <taxon>Tracheophyta</taxon>
        <taxon>Spermatophyta</taxon>
        <taxon>Magnoliopsida</taxon>
        <taxon>eudicotyledons</taxon>
        <taxon>Gunneridae</taxon>
        <taxon>Pentapetalae</taxon>
        <taxon>rosids</taxon>
        <taxon>fabids</taxon>
        <taxon>Fabales</taxon>
        <taxon>Fabaceae</taxon>
        <taxon>Caesalpinioideae</taxon>
        <taxon>mimosoid clade</taxon>
        <taxon>Acacieae</taxon>
        <taxon>Acacia</taxon>
    </lineage>
</organism>
<dbReference type="EMBL" id="JAWXYG010000010">
    <property type="protein sequence ID" value="KAK4261734.1"/>
    <property type="molecule type" value="Genomic_DNA"/>
</dbReference>
<dbReference type="InterPro" id="IPR000916">
    <property type="entry name" value="Bet_v_I/MLP"/>
</dbReference>
<evidence type="ECO:0000259" key="2">
    <source>
        <dbReference type="SMART" id="SM01037"/>
    </source>
</evidence>
<dbReference type="AlphaFoldDB" id="A0AAE1J4X3"/>
<dbReference type="SMART" id="SM01037">
    <property type="entry name" value="Bet_v_1"/>
    <property type="match status" value="1"/>
</dbReference>
<feature type="domain" description="Bet v I/Major latex protein" evidence="2">
    <location>
        <begin position="2"/>
        <end position="152"/>
    </location>
</feature>
<evidence type="ECO:0000256" key="1">
    <source>
        <dbReference type="ARBA" id="ARBA00038242"/>
    </source>
</evidence>
<sequence length="152" mass="17166">MALAGKLEDEVEVHAPASKFFSLFVTELHHVQNISDHVHETKLHQGDWHTPGSDHVKNWTFTLGGKVVSCKEHFEEIDHANKTLTFNLFDGDVAEKYKSLKSKLQVVDKGSGALAKWTYEYEKLRPDVPPPQAYLDFATKVTKDVDAHLIKA</sequence>
<protein>
    <recommendedName>
        <fullName evidence="2">Bet v I/Major latex protein domain-containing protein</fullName>
    </recommendedName>
</protein>
<dbReference type="Proteomes" id="UP001293593">
    <property type="component" value="Unassembled WGS sequence"/>
</dbReference>
<accession>A0AAE1J4X3</accession>
<dbReference type="PANTHER" id="PTHR31338">
    <property type="entry name" value="POLYKETIDE CYCLASE/DEHYDRASE AND LIPID TRANSPORT SUPERFAMILY PROTEIN"/>
    <property type="match status" value="1"/>
</dbReference>